<accession>A0A3N4DZ73</accession>
<sequence>MSIFNPEQWAKDHFQHANLGDPRRTERLVDISAAMASHSGKSMAVSCKGDDAALEGAYRFIRNDNVSADVMRAAGFAHTALLAKETPEILALEDTTSLSYKHQVAESLGKLGKKTDKSRGWWVHSTLLLDSKTTRTLGLIHQDWWCRPDDISDADEKESGKWPDASYFCRQRLGDTMANVISVCDREADILNYIVDKQSHRERFVVRAKHPRKIEESELTLFDYLDTQAVIGGYSLDIPQKGLKKPNGQRVNRPSRQAQLSVKVASITLKGKVTTQSINVVLAQETNTAAESEPLRWVLLTTEPVDTLANTLKIINIYAARWRVEDFHKAWKTGAGAERQRMTEADNLERAVSILAFVGVRLLQLREALTLPFYLRKQGLQEEATAVESESCGAVPPVSGLLSSLKIIQ</sequence>
<dbReference type="GO" id="GO:0004803">
    <property type="term" value="F:transposase activity"/>
    <property type="evidence" value="ECO:0007669"/>
    <property type="project" value="InterPro"/>
</dbReference>
<dbReference type="GO" id="GO:0003677">
    <property type="term" value="F:DNA binding"/>
    <property type="evidence" value="ECO:0007669"/>
    <property type="project" value="InterPro"/>
</dbReference>
<dbReference type="SUPFAM" id="SSF53098">
    <property type="entry name" value="Ribonuclease H-like"/>
    <property type="match status" value="1"/>
</dbReference>
<dbReference type="InterPro" id="IPR047768">
    <property type="entry name" value="Tn5p-like"/>
</dbReference>
<dbReference type="InterPro" id="IPR014737">
    <property type="entry name" value="Transposase_Tn5-like_C"/>
</dbReference>
<dbReference type="Proteomes" id="UP000278855">
    <property type="component" value="Unassembled WGS sequence"/>
</dbReference>
<name>A0A3N4DZ73_9GAMM</name>
<evidence type="ECO:0000313" key="3">
    <source>
        <dbReference type="EMBL" id="AZG35469.1"/>
    </source>
</evidence>
<reference evidence="3 5" key="1">
    <citation type="submission" date="2018-11" db="EMBL/GenBank/DDBJ databases">
        <title>Shewanella sp. M2.</title>
        <authorList>
            <person name="Hwang Y.J."/>
            <person name="Hwang C.Y."/>
        </authorList>
    </citation>
    <scope>NUCLEOTIDE SEQUENCE [LARGE SCALE GENOMIC DNA]</scope>
    <source>
        <strain evidence="3 5">M2</strain>
    </source>
</reference>
<protein>
    <submittedName>
        <fullName evidence="4">IS4 family transposase</fullName>
    </submittedName>
</protein>
<feature type="domain" description="Transposase Tn5-like N-terminal" evidence="2">
    <location>
        <begin position="7"/>
        <end position="66"/>
    </location>
</feature>
<proteinExistence type="predicted"/>
<dbReference type="OrthoDB" id="6448153at2"/>
<dbReference type="InterPro" id="IPR038215">
    <property type="entry name" value="TN5-like_N_sf"/>
</dbReference>
<evidence type="ECO:0000259" key="2">
    <source>
        <dbReference type="Pfam" id="PF14706"/>
    </source>
</evidence>
<dbReference type="GO" id="GO:0006313">
    <property type="term" value="P:DNA transposition"/>
    <property type="evidence" value="ECO:0007669"/>
    <property type="project" value="InterPro"/>
</dbReference>
<dbReference type="InterPro" id="IPR014735">
    <property type="entry name" value="Transposase_Tn5-like_N"/>
</dbReference>
<evidence type="ECO:0000313" key="6">
    <source>
        <dbReference type="Proteomes" id="UP000278855"/>
    </source>
</evidence>
<gene>
    <name evidence="4" type="ORF">EGC77_14710</name>
    <name evidence="3" type="ORF">EGC80_11465</name>
</gene>
<dbReference type="Gene3D" id="1.10.246.40">
    <property type="entry name" value="Tn5 transposase, domain 1"/>
    <property type="match status" value="1"/>
</dbReference>
<dbReference type="NCBIfam" id="NF033590">
    <property type="entry name" value="transpos_IS4_3"/>
    <property type="match status" value="1"/>
</dbReference>
<dbReference type="AlphaFoldDB" id="A0A3N4DZ73"/>
<dbReference type="PANTHER" id="PTHR37319:SF1">
    <property type="entry name" value="TRANSPOSASE TN5 DIMERISATION DOMAIN-CONTAINING PROTEIN"/>
    <property type="match status" value="1"/>
</dbReference>
<keyword evidence="5" id="KW-1185">Reference proteome</keyword>
<dbReference type="KEGG" id="spsr:EGC80_11465"/>
<reference evidence="6" key="2">
    <citation type="submission" date="2018-11" db="EMBL/GenBank/DDBJ databases">
        <title>Shewanella sp. R106.</title>
        <authorList>
            <person name="Hwang Y.J."/>
            <person name="Hwang C.Y."/>
        </authorList>
    </citation>
    <scope>NUCLEOTIDE SEQUENCE [LARGE SCALE GENOMIC DNA]</scope>
    <source>
        <strain evidence="6">R106</strain>
    </source>
</reference>
<dbReference type="InterPro" id="IPR002559">
    <property type="entry name" value="Transposase_11"/>
</dbReference>
<dbReference type="InterPro" id="IPR012337">
    <property type="entry name" value="RNaseH-like_sf"/>
</dbReference>
<dbReference type="EMBL" id="RKKB01000006">
    <property type="protein sequence ID" value="RPA31203.1"/>
    <property type="molecule type" value="Genomic_DNA"/>
</dbReference>
<dbReference type="PANTHER" id="PTHR37319">
    <property type="entry name" value="TRANSPOSASE"/>
    <property type="match status" value="1"/>
</dbReference>
<dbReference type="Proteomes" id="UP000273778">
    <property type="component" value="Chromosome"/>
</dbReference>
<evidence type="ECO:0000313" key="4">
    <source>
        <dbReference type="EMBL" id="RPA31203.1"/>
    </source>
</evidence>
<dbReference type="Pfam" id="PF14706">
    <property type="entry name" value="Tnp_DNA_bind"/>
    <property type="match status" value="1"/>
</dbReference>
<feature type="domain" description="Transposase IS4-like" evidence="1">
    <location>
        <begin position="249"/>
        <end position="357"/>
    </location>
</feature>
<reference evidence="4" key="3">
    <citation type="submission" date="2018-11" db="EMBL/GenBank/DDBJ databases">
        <authorList>
            <person name="Hwang Y.J."/>
            <person name="Hwang C.Y."/>
        </authorList>
    </citation>
    <scope>NUCLEOTIDE SEQUENCE</scope>
    <source>
        <strain evidence="4">R106</strain>
    </source>
</reference>
<dbReference type="Pfam" id="PF01609">
    <property type="entry name" value="DDE_Tnp_1"/>
    <property type="match status" value="1"/>
</dbReference>
<evidence type="ECO:0000259" key="1">
    <source>
        <dbReference type="Pfam" id="PF01609"/>
    </source>
</evidence>
<dbReference type="Gene3D" id="1.10.740.10">
    <property type="entry name" value="Transferase Inhibitor Protein From Tn5, Chain"/>
    <property type="match status" value="1"/>
</dbReference>
<dbReference type="InterPro" id="IPR054836">
    <property type="entry name" value="Tn5_transposase"/>
</dbReference>
<dbReference type="EMBL" id="CP034073">
    <property type="protein sequence ID" value="AZG35469.1"/>
    <property type="molecule type" value="Genomic_DNA"/>
</dbReference>
<dbReference type="Gene3D" id="3.90.350.10">
    <property type="entry name" value="Transposase Inhibitor Protein From Tn5, Chain A, domain 1"/>
    <property type="match status" value="1"/>
</dbReference>
<evidence type="ECO:0000313" key="5">
    <source>
        <dbReference type="Proteomes" id="UP000273778"/>
    </source>
</evidence>
<organism evidence="4 6">
    <name type="scientific">Shewanella psychromarinicola</name>
    <dbReference type="NCBI Taxonomy" id="2487742"/>
    <lineage>
        <taxon>Bacteria</taxon>
        <taxon>Pseudomonadati</taxon>
        <taxon>Pseudomonadota</taxon>
        <taxon>Gammaproteobacteria</taxon>
        <taxon>Alteromonadales</taxon>
        <taxon>Shewanellaceae</taxon>
        <taxon>Shewanella</taxon>
    </lineage>
</organism>